<accession>A0A2T7PYG6</accession>
<dbReference type="OrthoDB" id="1526598at2759"/>
<gene>
    <name evidence="16" type="ORF">C0Q70_01079</name>
</gene>
<dbReference type="Gene3D" id="3.80.10.10">
    <property type="entry name" value="Ribonuclease Inhibitor"/>
    <property type="match status" value="3"/>
</dbReference>
<keyword evidence="6 14" id="KW-0732">Signal</keyword>
<evidence type="ECO:0000256" key="6">
    <source>
        <dbReference type="ARBA" id="ARBA00022729"/>
    </source>
</evidence>
<dbReference type="Pfam" id="PF13855">
    <property type="entry name" value="LRR_8"/>
    <property type="match status" value="2"/>
</dbReference>
<organism evidence="16 17">
    <name type="scientific">Pomacea canaliculata</name>
    <name type="common">Golden apple snail</name>
    <dbReference type="NCBI Taxonomy" id="400727"/>
    <lineage>
        <taxon>Eukaryota</taxon>
        <taxon>Metazoa</taxon>
        <taxon>Spiralia</taxon>
        <taxon>Lophotrochozoa</taxon>
        <taxon>Mollusca</taxon>
        <taxon>Gastropoda</taxon>
        <taxon>Caenogastropoda</taxon>
        <taxon>Architaenioglossa</taxon>
        <taxon>Ampullarioidea</taxon>
        <taxon>Ampullariidae</taxon>
        <taxon>Pomacea</taxon>
    </lineage>
</organism>
<keyword evidence="3" id="KW-0399">Innate immunity</keyword>
<keyword evidence="5 13" id="KW-0812">Transmembrane</keyword>
<evidence type="ECO:0000259" key="15">
    <source>
        <dbReference type="PROSITE" id="PS50104"/>
    </source>
</evidence>
<dbReference type="Pfam" id="PF13676">
    <property type="entry name" value="TIR_2"/>
    <property type="match status" value="1"/>
</dbReference>
<evidence type="ECO:0000256" key="12">
    <source>
        <dbReference type="ARBA" id="ARBA00023180"/>
    </source>
</evidence>
<dbReference type="Proteomes" id="UP000245119">
    <property type="component" value="Linkage Group LG1"/>
</dbReference>
<evidence type="ECO:0000256" key="9">
    <source>
        <dbReference type="ARBA" id="ARBA00022989"/>
    </source>
</evidence>
<dbReference type="Gene3D" id="3.40.50.10140">
    <property type="entry name" value="Toll/interleukin-1 receptor homology (TIR) domain"/>
    <property type="match status" value="1"/>
</dbReference>
<keyword evidence="17" id="KW-1185">Reference proteome</keyword>
<evidence type="ECO:0000256" key="7">
    <source>
        <dbReference type="ARBA" id="ARBA00022737"/>
    </source>
</evidence>
<dbReference type="GO" id="GO:0045087">
    <property type="term" value="P:innate immune response"/>
    <property type="evidence" value="ECO:0007669"/>
    <property type="project" value="UniProtKB-KW"/>
</dbReference>
<dbReference type="FunFam" id="3.40.50.10140:FF:000001">
    <property type="entry name" value="Toll-like receptor 2"/>
    <property type="match status" value="1"/>
</dbReference>
<dbReference type="SMART" id="SM00369">
    <property type="entry name" value="LRR_TYP"/>
    <property type="match status" value="4"/>
</dbReference>
<dbReference type="InterPro" id="IPR003591">
    <property type="entry name" value="Leu-rich_rpt_typical-subtyp"/>
</dbReference>
<dbReference type="PROSITE" id="PS50104">
    <property type="entry name" value="TIR"/>
    <property type="match status" value="1"/>
</dbReference>
<dbReference type="AlphaFoldDB" id="A0A2T7PYG6"/>
<evidence type="ECO:0000256" key="3">
    <source>
        <dbReference type="ARBA" id="ARBA00022588"/>
    </source>
</evidence>
<comment type="caution">
    <text evidence="16">The sequence shown here is derived from an EMBL/GenBank/DDBJ whole genome shotgun (WGS) entry which is preliminary data.</text>
</comment>
<dbReference type="EMBL" id="PZQS01000001">
    <property type="protein sequence ID" value="PVD38464.1"/>
    <property type="molecule type" value="Genomic_DNA"/>
</dbReference>
<dbReference type="STRING" id="400727.A0A2T7PYG6"/>
<feature type="domain" description="TIR" evidence="15">
    <location>
        <begin position="480"/>
        <end position="619"/>
    </location>
</feature>
<keyword evidence="11" id="KW-0675">Receptor</keyword>
<protein>
    <recommendedName>
        <fullName evidence="15">TIR domain-containing protein</fullName>
    </recommendedName>
</protein>
<evidence type="ECO:0000256" key="4">
    <source>
        <dbReference type="ARBA" id="ARBA00022614"/>
    </source>
</evidence>
<reference evidence="16 17" key="1">
    <citation type="submission" date="2018-04" db="EMBL/GenBank/DDBJ databases">
        <title>The genome of golden apple snail Pomacea canaliculata provides insight into stress tolerance and invasive adaptation.</title>
        <authorList>
            <person name="Liu C."/>
            <person name="Liu B."/>
            <person name="Ren Y."/>
            <person name="Zhang Y."/>
            <person name="Wang H."/>
            <person name="Li S."/>
            <person name="Jiang F."/>
            <person name="Yin L."/>
            <person name="Zhang G."/>
            <person name="Qian W."/>
            <person name="Fan W."/>
        </authorList>
    </citation>
    <scope>NUCLEOTIDE SEQUENCE [LARGE SCALE GENOMIC DNA]</scope>
    <source>
        <strain evidence="16">SZHN2017</strain>
        <tissue evidence="16">Muscle</tissue>
    </source>
</reference>
<keyword evidence="10 13" id="KW-0472">Membrane</keyword>
<keyword evidence="4" id="KW-0433">Leucine-rich repeat</keyword>
<keyword evidence="12" id="KW-0325">Glycoprotein</keyword>
<evidence type="ECO:0000256" key="5">
    <source>
        <dbReference type="ARBA" id="ARBA00022692"/>
    </source>
</evidence>
<evidence type="ECO:0000313" key="16">
    <source>
        <dbReference type="EMBL" id="PVD38464.1"/>
    </source>
</evidence>
<feature type="transmembrane region" description="Helical" evidence="13">
    <location>
        <begin position="428"/>
        <end position="452"/>
    </location>
</feature>
<evidence type="ECO:0000256" key="1">
    <source>
        <dbReference type="ARBA" id="ARBA00004479"/>
    </source>
</evidence>
<dbReference type="PANTHER" id="PTHR24365:SF541">
    <property type="entry name" value="PROTEIN TOLL-RELATED"/>
    <property type="match status" value="1"/>
</dbReference>
<dbReference type="SMART" id="SM00255">
    <property type="entry name" value="TIR"/>
    <property type="match status" value="1"/>
</dbReference>
<dbReference type="InterPro" id="IPR032675">
    <property type="entry name" value="LRR_dom_sf"/>
</dbReference>
<comment type="similarity">
    <text evidence="2">Belongs to the Toll-like receptor family.</text>
</comment>
<feature type="signal peptide" evidence="14">
    <location>
        <begin position="1"/>
        <end position="19"/>
    </location>
</feature>
<comment type="subcellular location">
    <subcellularLocation>
        <location evidence="1">Membrane</location>
        <topology evidence="1">Single-pass type I membrane protein</topology>
    </subcellularLocation>
</comment>
<dbReference type="InterPro" id="IPR001611">
    <property type="entry name" value="Leu-rich_rpt"/>
</dbReference>
<keyword evidence="9 13" id="KW-1133">Transmembrane helix</keyword>
<proteinExistence type="inferred from homology"/>
<evidence type="ECO:0000313" key="17">
    <source>
        <dbReference type="Proteomes" id="UP000245119"/>
    </source>
</evidence>
<keyword evidence="8" id="KW-0391">Immunity</keyword>
<feature type="chain" id="PRO_5015607546" description="TIR domain-containing protein" evidence="14">
    <location>
        <begin position="20"/>
        <end position="621"/>
    </location>
</feature>
<evidence type="ECO:0000256" key="8">
    <source>
        <dbReference type="ARBA" id="ARBA00022859"/>
    </source>
</evidence>
<dbReference type="InterPro" id="IPR000157">
    <property type="entry name" value="TIR_dom"/>
</dbReference>
<dbReference type="PROSITE" id="PS51450">
    <property type="entry name" value="LRR"/>
    <property type="match status" value="2"/>
</dbReference>
<evidence type="ECO:0000256" key="14">
    <source>
        <dbReference type="SAM" id="SignalP"/>
    </source>
</evidence>
<evidence type="ECO:0000256" key="11">
    <source>
        <dbReference type="ARBA" id="ARBA00023170"/>
    </source>
</evidence>
<name>A0A2T7PYG6_POMCA</name>
<sequence length="621" mass="71198">MWTVHVTWAVTLMMTSVYAAEPFLKLSEGCSRMGGSINCSYRQLYQVPNDLPASAVSLNLSHNLLSNLSDDVFHHLTSLTVLDLSYNYLSSFTPSVFWASTTCSGLVVIYGWAEGDEVRSWIRTFAELEKTSLLGSQDGFCDIEILYNDTFKHHPPALEYLNLSYCNIRFIEADAFSPLRTLQILDLSHNEDLGFQRLGLAVYGLQGSALHTLYINHINHPYDTCVQISSIDTTHFKNTSITSIYAKHNSLQFFSPGALLNMPDSLQFVCLDGNHLRFGRYLQDLNKLKRLKIIHNDGYNHPPKTPTHYPVARTMYDDVDKRHINISSSKSLRLIDLAYNNINSLPNDMRSHLDTVAQATSETVIINLTYNHIICMCQNIEFLSWMQNTKVHFPNVTKYSCLMSDGSVKSSINIFEVIADLQKECSSYIGIIVGTVCCCCCLLVAVVSALMYRFRWKLRYWYYASRMSYRGIQSQEARQFDYDAFVSYASDDEDFVRSQLVHNLEVQENLRLNVHYRDFMPAQPIPCNIVAAVESSRRTLVVLTRHLLQSDWCQYEMQMATMEAVHTGRDVLVFLLYEDIPSHELPRHVLYNLQSSTYIRFPGEDTMLPTFWSRLAHAIRM</sequence>
<dbReference type="GO" id="GO:0007165">
    <property type="term" value="P:signal transduction"/>
    <property type="evidence" value="ECO:0007669"/>
    <property type="project" value="InterPro"/>
</dbReference>
<dbReference type="InterPro" id="IPR035897">
    <property type="entry name" value="Toll_tir_struct_dom_sf"/>
</dbReference>
<dbReference type="SUPFAM" id="SSF52200">
    <property type="entry name" value="Toll/Interleukin receptor TIR domain"/>
    <property type="match status" value="1"/>
</dbReference>
<evidence type="ECO:0000256" key="10">
    <source>
        <dbReference type="ARBA" id="ARBA00023136"/>
    </source>
</evidence>
<dbReference type="PANTHER" id="PTHR24365">
    <property type="entry name" value="TOLL-LIKE RECEPTOR"/>
    <property type="match status" value="1"/>
</dbReference>
<dbReference type="SUPFAM" id="SSF52058">
    <property type="entry name" value="L domain-like"/>
    <property type="match status" value="1"/>
</dbReference>
<evidence type="ECO:0000256" key="2">
    <source>
        <dbReference type="ARBA" id="ARBA00009634"/>
    </source>
</evidence>
<evidence type="ECO:0000256" key="13">
    <source>
        <dbReference type="SAM" id="Phobius"/>
    </source>
</evidence>
<dbReference type="GO" id="GO:0005886">
    <property type="term" value="C:plasma membrane"/>
    <property type="evidence" value="ECO:0007669"/>
    <property type="project" value="TreeGrafter"/>
</dbReference>
<keyword evidence="7" id="KW-0677">Repeat</keyword>
<dbReference type="GO" id="GO:0038023">
    <property type="term" value="F:signaling receptor activity"/>
    <property type="evidence" value="ECO:0007669"/>
    <property type="project" value="TreeGrafter"/>
</dbReference>